<sequence length="64" mass="6754">MGRTLDGASASAPGVAAPEPTTIPRYLASHRGRSRRVSVSRAYGRDLPVEEAADLLYGSLSPEL</sequence>
<name>A0A927RAF2_9ACTN</name>
<gene>
    <name evidence="2" type="ORF">H4W31_006334</name>
</gene>
<evidence type="ECO:0000256" key="1">
    <source>
        <dbReference type="SAM" id="MobiDB-lite"/>
    </source>
</evidence>
<keyword evidence="3" id="KW-1185">Reference proteome</keyword>
<organism evidence="2 3">
    <name type="scientific">Plantactinospora soyae</name>
    <dbReference type="NCBI Taxonomy" id="1544732"/>
    <lineage>
        <taxon>Bacteria</taxon>
        <taxon>Bacillati</taxon>
        <taxon>Actinomycetota</taxon>
        <taxon>Actinomycetes</taxon>
        <taxon>Micromonosporales</taxon>
        <taxon>Micromonosporaceae</taxon>
        <taxon>Plantactinospora</taxon>
    </lineage>
</organism>
<dbReference type="EMBL" id="JADBEB010000001">
    <property type="protein sequence ID" value="MBE1490696.1"/>
    <property type="molecule type" value="Genomic_DNA"/>
</dbReference>
<evidence type="ECO:0000313" key="3">
    <source>
        <dbReference type="Proteomes" id="UP000649753"/>
    </source>
</evidence>
<feature type="compositionally biased region" description="Low complexity" evidence="1">
    <location>
        <begin position="7"/>
        <end position="18"/>
    </location>
</feature>
<dbReference type="Proteomes" id="UP000649753">
    <property type="component" value="Unassembled WGS sequence"/>
</dbReference>
<accession>A0A927RAF2</accession>
<proteinExistence type="predicted"/>
<dbReference type="AlphaFoldDB" id="A0A927RAF2"/>
<evidence type="ECO:0000313" key="2">
    <source>
        <dbReference type="EMBL" id="MBE1490696.1"/>
    </source>
</evidence>
<feature type="compositionally biased region" description="Basic residues" evidence="1">
    <location>
        <begin position="28"/>
        <end position="38"/>
    </location>
</feature>
<feature type="region of interest" description="Disordered" evidence="1">
    <location>
        <begin position="1"/>
        <end position="40"/>
    </location>
</feature>
<comment type="caution">
    <text evidence="2">The sequence shown here is derived from an EMBL/GenBank/DDBJ whole genome shotgun (WGS) entry which is preliminary data.</text>
</comment>
<protein>
    <submittedName>
        <fullName evidence="2">Uncharacterized protein</fullName>
    </submittedName>
</protein>
<reference evidence="2" key="1">
    <citation type="submission" date="2020-10" db="EMBL/GenBank/DDBJ databases">
        <title>Sequencing the genomes of 1000 actinobacteria strains.</title>
        <authorList>
            <person name="Klenk H.-P."/>
        </authorList>
    </citation>
    <scope>NUCLEOTIDE SEQUENCE</scope>
    <source>
        <strain evidence="2">DSM 46832</strain>
    </source>
</reference>